<reference evidence="2" key="1">
    <citation type="submission" date="2021-02" db="EMBL/GenBank/DDBJ databases">
        <authorList>
            <person name="Dougan E. K."/>
            <person name="Rhodes N."/>
            <person name="Thang M."/>
            <person name="Chan C."/>
        </authorList>
    </citation>
    <scope>NUCLEOTIDE SEQUENCE</scope>
</reference>
<dbReference type="InterPro" id="IPR036282">
    <property type="entry name" value="Glutathione-S-Trfase_C_sf"/>
</dbReference>
<dbReference type="OrthoDB" id="420389at2759"/>
<dbReference type="Proteomes" id="UP000604046">
    <property type="component" value="Unassembled WGS sequence"/>
</dbReference>
<dbReference type="EMBL" id="CAJNDS010002301">
    <property type="protein sequence ID" value="CAE7421142.1"/>
    <property type="molecule type" value="Genomic_DNA"/>
</dbReference>
<dbReference type="SUPFAM" id="SSF47616">
    <property type="entry name" value="GST C-terminal domain-like"/>
    <property type="match status" value="1"/>
</dbReference>
<dbReference type="AlphaFoldDB" id="A0A812R6I4"/>
<evidence type="ECO:0000313" key="3">
    <source>
        <dbReference type="Proteomes" id="UP000604046"/>
    </source>
</evidence>
<evidence type="ECO:0000313" key="2">
    <source>
        <dbReference type="EMBL" id="CAE7421142.1"/>
    </source>
</evidence>
<organism evidence="2 3">
    <name type="scientific">Symbiodinium natans</name>
    <dbReference type="NCBI Taxonomy" id="878477"/>
    <lineage>
        <taxon>Eukaryota</taxon>
        <taxon>Sar</taxon>
        <taxon>Alveolata</taxon>
        <taxon>Dinophyceae</taxon>
        <taxon>Suessiales</taxon>
        <taxon>Symbiodiniaceae</taxon>
        <taxon>Symbiodinium</taxon>
    </lineage>
</organism>
<dbReference type="GO" id="GO:0006749">
    <property type="term" value="P:glutathione metabolic process"/>
    <property type="evidence" value="ECO:0007669"/>
    <property type="project" value="TreeGrafter"/>
</dbReference>
<proteinExistence type="predicted"/>
<keyword evidence="3" id="KW-1185">Reference proteome</keyword>
<name>A0A812R6I4_9DINO</name>
<dbReference type="InterPro" id="IPR010987">
    <property type="entry name" value="Glutathione-S-Trfase_C-like"/>
</dbReference>
<gene>
    <name evidence="2" type="primary">GST1</name>
    <name evidence="2" type="ORF">SNAT2548_LOCUS22912</name>
</gene>
<dbReference type="PANTHER" id="PTHR11571">
    <property type="entry name" value="GLUTATHIONE S-TRANSFERASE"/>
    <property type="match status" value="1"/>
</dbReference>
<dbReference type="InterPro" id="IPR050213">
    <property type="entry name" value="GST_superfamily"/>
</dbReference>
<sequence>MAANSSDFRYTYFKLWAKGPAAALALQHSGLEWEGAFPEDWKALKPTTPFLELPILETPSGTIGHELAILNYIGQQSQKMAGVDLTEFAISQQLLNQAEDMYQKLSKLKSGLLSGEEADACWTDENEQTHNRNFGFKVYLKLLEAFYKASGGSGGKFTTSGVTVGECKLFSTLHALKLIKDNILADYPELAGFYDRFAGEDATQAILKGEGKMPGTFDQYFKF</sequence>
<dbReference type="Pfam" id="PF14497">
    <property type="entry name" value="GST_C_3"/>
    <property type="match status" value="1"/>
</dbReference>
<dbReference type="Gene3D" id="1.20.1050.10">
    <property type="match status" value="1"/>
</dbReference>
<dbReference type="Gene3D" id="3.40.30.10">
    <property type="entry name" value="Glutaredoxin"/>
    <property type="match status" value="1"/>
</dbReference>
<dbReference type="InterPro" id="IPR004046">
    <property type="entry name" value="GST_C"/>
</dbReference>
<dbReference type="PROSITE" id="PS50405">
    <property type="entry name" value="GST_CTER"/>
    <property type="match status" value="1"/>
</dbReference>
<accession>A0A812R6I4</accession>
<protein>
    <submittedName>
        <fullName evidence="2">GST1 protein</fullName>
    </submittedName>
</protein>
<comment type="caution">
    <text evidence="2">The sequence shown here is derived from an EMBL/GenBank/DDBJ whole genome shotgun (WGS) entry which is preliminary data.</text>
</comment>
<dbReference type="GO" id="GO:0004364">
    <property type="term" value="F:glutathione transferase activity"/>
    <property type="evidence" value="ECO:0007669"/>
    <property type="project" value="TreeGrafter"/>
</dbReference>
<feature type="domain" description="GST C-terminal" evidence="1">
    <location>
        <begin position="84"/>
        <end position="215"/>
    </location>
</feature>
<evidence type="ECO:0000259" key="1">
    <source>
        <dbReference type="PROSITE" id="PS50405"/>
    </source>
</evidence>